<organism evidence="1 2">
    <name type="scientific">Mycena indigotica</name>
    <dbReference type="NCBI Taxonomy" id="2126181"/>
    <lineage>
        <taxon>Eukaryota</taxon>
        <taxon>Fungi</taxon>
        <taxon>Dikarya</taxon>
        <taxon>Basidiomycota</taxon>
        <taxon>Agaricomycotina</taxon>
        <taxon>Agaricomycetes</taxon>
        <taxon>Agaricomycetidae</taxon>
        <taxon>Agaricales</taxon>
        <taxon>Marasmiineae</taxon>
        <taxon>Mycenaceae</taxon>
        <taxon>Mycena</taxon>
    </lineage>
</organism>
<dbReference type="EMBL" id="JACAZF010000003">
    <property type="protein sequence ID" value="KAF7310325.1"/>
    <property type="molecule type" value="Genomic_DNA"/>
</dbReference>
<protein>
    <submittedName>
        <fullName evidence="1">C3H1-type domain-containing protein</fullName>
    </submittedName>
</protein>
<dbReference type="InterPro" id="IPR032675">
    <property type="entry name" value="LRR_dom_sf"/>
</dbReference>
<reference evidence="1" key="1">
    <citation type="submission" date="2020-05" db="EMBL/GenBank/DDBJ databases">
        <title>Mycena genomes resolve the evolution of fungal bioluminescence.</title>
        <authorList>
            <person name="Tsai I.J."/>
        </authorList>
    </citation>
    <scope>NUCLEOTIDE SEQUENCE</scope>
    <source>
        <strain evidence="1">171206Taipei</strain>
    </source>
</reference>
<dbReference type="Gene3D" id="3.80.10.10">
    <property type="entry name" value="Ribonuclease Inhibitor"/>
    <property type="match status" value="1"/>
</dbReference>
<dbReference type="GeneID" id="59343406"/>
<dbReference type="Proteomes" id="UP000636479">
    <property type="component" value="Unassembled WGS sequence"/>
</dbReference>
<keyword evidence="2" id="KW-1185">Reference proteome</keyword>
<dbReference type="SUPFAM" id="SSF52047">
    <property type="entry name" value="RNI-like"/>
    <property type="match status" value="1"/>
</dbReference>
<dbReference type="RefSeq" id="XP_037223775.1">
    <property type="nucleotide sequence ID" value="XM_037360890.1"/>
</dbReference>
<gene>
    <name evidence="1" type="ORF">MIND_00406600</name>
</gene>
<dbReference type="AlphaFoldDB" id="A0A8H6T1J6"/>
<proteinExistence type="predicted"/>
<evidence type="ECO:0000313" key="2">
    <source>
        <dbReference type="Proteomes" id="UP000636479"/>
    </source>
</evidence>
<sequence length="512" mass="56879">MPPHPRGTFIRCRLAELAAQTSDLEAERAALTAELDALPFPVLALPAEIISAIFYESLDLVAGHPVRVLLAICSVCRAWRAVAHATPALWTLVKIDSVWHRRPVTLLKFWLAKSKELPLDIGLRLSRRNDPENLRVSRNVLKTLLMVAHRWRTVDVCCVHKGGPLTLPVIENLCWPAQLPLLEIFTLTGLTFPQSEPPNPIGDATGLVSQAPHLRHLEITPSPFQTPVGGPVLLPWLFAPSALSQLTEFCMAPSSWGDLLDFLSCTPALETLSIYGGSCDRLYKRHQPTVLVTLPCLTTLHCVQNIGHVIVDNLTLPALRKWVTNVAGVVDKRNTGRLANFLARSAGQLEILTLLNVPLDSGADDGVVRSDGITQLFTLLPTVKELKLSYAALRPDVDAFSHYSPFEFENMGRREMAGDTLLPLLETLHLEGLPRDDQWYLDTLAIWLRIRAKRYGGAMTIKSVEFSWREFTEQALSDDLAEIETHGIKVKVQNSKLGFARYTTSEQDTKGE</sequence>
<dbReference type="OrthoDB" id="2269034at2759"/>
<accession>A0A8H6T1J6</accession>
<evidence type="ECO:0000313" key="1">
    <source>
        <dbReference type="EMBL" id="KAF7310325.1"/>
    </source>
</evidence>
<dbReference type="Gene3D" id="1.20.1280.50">
    <property type="match status" value="1"/>
</dbReference>
<name>A0A8H6T1J6_9AGAR</name>
<comment type="caution">
    <text evidence="1">The sequence shown here is derived from an EMBL/GenBank/DDBJ whole genome shotgun (WGS) entry which is preliminary data.</text>
</comment>